<dbReference type="GeneID" id="80334763"/>
<dbReference type="Proteomes" id="UP000317039">
    <property type="component" value="Chromosome"/>
</dbReference>
<dbReference type="OrthoDB" id="4466837at2"/>
<dbReference type="AlphaFoldDB" id="A0A516NPA7"/>
<evidence type="ECO:0000313" key="3">
    <source>
        <dbReference type="Proteomes" id="UP000317039"/>
    </source>
</evidence>
<evidence type="ECO:0000256" key="1">
    <source>
        <dbReference type="SAM" id="Phobius"/>
    </source>
</evidence>
<feature type="transmembrane region" description="Helical" evidence="1">
    <location>
        <begin position="27"/>
        <end position="46"/>
    </location>
</feature>
<keyword evidence="1" id="KW-0812">Transmembrane</keyword>
<feature type="transmembrane region" description="Helical" evidence="1">
    <location>
        <begin position="53"/>
        <end position="73"/>
    </location>
</feature>
<dbReference type="InterPro" id="IPR024399">
    <property type="entry name" value="DUF2628"/>
</dbReference>
<sequence length="123" mass="13553">MPGDEAVGPGAPEYRQAVRGLPFRKQMLVGSNFIAFFFGPIYFFVLGLWRKNLSLLGIWVGVVVAIIALEAIMETTVPDLVARGVGFGMAALYMSTANYAYYLQRTRGIQGWNPFEGMGKRAP</sequence>
<dbReference type="RefSeq" id="WP_051037536.1">
    <property type="nucleotide sequence ID" value="NZ_CP041695.1"/>
</dbReference>
<dbReference type="Pfam" id="PF10947">
    <property type="entry name" value="DUF2628"/>
    <property type="match status" value="1"/>
</dbReference>
<organism evidence="2 3">
    <name type="scientific">Nocardia otitidiscaviarum</name>
    <dbReference type="NCBI Taxonomy" id="1823"/>
    <lineage>
        <taxon>Bacteria</taxon>
        <taxon>Bacillati</taxon>
        <taxon>Actinomycetota</taxon>
        <taxon>Actinomycetes</taxon>
        <taxon>Mycobacteriales</taxon>
        <taxon>Nocardiaceae</taxon>
        <taxon>Nocardia</taxon>
    </lineage>
</organism>
<keyword evidence="1" id="KW-0472">Membrane</keyword>
<dbReference type="KEGG" id="nod:FOH10_20605"/>
<accession>A0A516NPA7</accession>
<reference evidence="2 3" key="1">
    <citation type="submission" date="2019-07" db="EMBL/GenBank/DDBJ databases">
        <title>Complete Genome Sequence and Methylome Analysis of Nocardia otitidis-caviarum NEB252.</title>
        <authorList>
            <person name="Fomenkov A."/>
            <person name="Anton B.P."/>
            <person name="Vincze T."/>
            <person name="Roberts R.J."/>
        </authorList>
    </citation>
    <scope>NUCLEOTIDE SEQUENCE [LARGE SCALE GENOMIC DNA]</scope>
    <source>
        <strain evidence="2 3">NEB252</strain>
    </source>
</reference>
<keyword evidence="1" id="KW-1133">Transmembrane helix</keyword>
<evidence type="ECO:0000313" key="2">
    <source>
        <dbReference type="EMBL" id="QDP80753.1"/>
    </source>
</evidence>
<feature type="transmembrane region" description="Helical" evidence="1">
    <location>
        <begin position="85"/>
        <end position="103"/>
    </location>
</feature>
<name>A0A516NPA7_9NOCA</name>
<gene>
    <name evidence="2" type="ORF">FOH10_20605</name>
</gene>
<protein>
    <submittedName>
        <fullName evidence="2">DUF2628 domain-containing protein</fullName>
    </submittedName>
</protein>
<dbReference type="EMBL" id="CP041695">
    <property type="protein sequence ID" value="QDP80753.1"/>
    <property type="molecule type" value="Genomic_DNA"/>
</dbReference>
<proteinExistence type="predicted"/>